<gene>
    <name evidence="4" type="ORF">E9531_11215</name>
</gene>
<dbReference type="Pfam" id="PF00581">
    <property type="entry name" value="Rhodanese"/>
    <property type="match status" value="2"/>
</dbReference>
<dbReference type="SUPFAM" id="SSF52821">
    <property type="entry name" value="Rhodanese/Cell cycle control phosphatase"/>
    <property type="match status" value="2"/>
</dbReference>
<dbReference type="InterPro" id="IPR045078">
    <property type="entry name" value="TST/MPST-like"/>
</dbReference>
<dbReference type="CDD" id="cd01449">
    <property type="entry name" value="TST_Repeat_2"/>
    <property type="match status" value="1"/>
</dbReference>
<dbReference type="GO" id="GO:0004792">
    <property type="term" value="F:thiosulfate-cyanide sulfurtransferase activity"/>
    <property type="evidence" value="ECO:0007669"/>
    <property type="project" value="InterPro"/>
</dbReference>
<dbReference type="PROSITE" id="PS00380">
    <property type="entry name" value="RHODANESE_1"/>
    <property type="match status" value="1"/>
</dbReference>
<dbReference type="FunFam" id="3.40.250.10:FF:000035">
    <property type="entry name" value="Thiosulfate sulfurtransferase"/>
    <property type="match status" value="1"/>
</dbReference>
<sequence length="291" mass="31416">MSFSHFVSVATVQQWLQLGQADNGSRVAILDCRFDLMQPTWGAQAYAQGHIPGAVYVSLDDDLSAPKNGCNGRHPLPEPAVFAHTVGHLGIEADTTVVVYDQGALMMAARAWWMLRWLGHARVFVLSGGWPAWEASQLPVQVQAPSPSPARVYEPQVRSEMLVSVEEVLAQLGQGQRWLVDARAPERYRGDVEPLDRVAGHIPGAVNRPFTDNLEQGVLKPVTQLREAFAAVLGGTDSSQVVHSCGSGVSATANILAMEEAGLTGSRLYAGSWSEWSSDPHRPVEVGSAQC</sequence>
<evidence type="ECO:0000313" key="4">
    <source>
        <dbReference type="EMBL" id="THT99897.1"/>
    </source>
</evidence>
<dbReference type="InterPro" id="IPR001307">
    <property type="entry name" value="Thiosulphate_STrfase_CS"/>
</dbReference>
<proteinExistence type="predicted"/>
<keyword evidence="5" id="KW-1185">Reference proteome</keyword>
<dbReference type="PROSITE" id="PS50206">
    <property type="entry name" value="RHODANESE_3"/>
    <property type="match status" value="2"/>
</dbReference>
<keyword evidence="1 4" id="KW-0808">Transferase</keyword>
<evidence type="ECO:0000256" key="1">
    <source>
        <dbReference type="ARBA" id="ARBA00022679"/>
    </source>
</evidence>
<dbReference type="InterPro" id="IPR001763">
    <property type="entry name" value="Rhodanese-like_dom"/>
</dbReference>
<reference evidence="4 5" key="1">
    <citation type="journal article" date="2015" name="Antonie Van Leeuwenhoek">
        <title>Lampropedia puyangensis sp. nov., isolated from symptomatic bark of Populus ? euramericana canker and emended description of Lampropedia hyalina (Ehrenberg 1832) Lee et al. 2004.</title>
        <authorList>
            <person name="Li Y."/>
            <person name="Wang T."/>
            <person name="Piao C.G."/>
            <person name="Wang L.F."/>
            <person name="Tian G.Z."/>
            <person name="Zhu T.H."/>
            <person name="Guo M.W."/>
        </authorList>
    </citation>
    <scope>NUCLEOTIDE SEQUENCE [LARGE SCALE GENOMIC DNA]</scope>
    <source>
        <strain evidence="4 5">2-bin</strain>
    </source>
</reference>
<accession>A0A4S8EY87</accession>
<dbReference type="Proteomes" id="UP000308917">
    <property type="component" value="Unassembled WGS sequence"/>
</dbReference>
<evidence type="ECO:0000313" key="5">
    <source>
        <dbReference type="Proteomes" id="UP000308917"/>
    </source>
</evidence>
<dbReference type="InterPro" id="IPR036873">
    <property type="entry name" value="Rhodanese-like_dom_sf"/>
</dbReference>
<evidence type="ECO:0000259" key="3">
    <source>
        <dbReference type="PROSITE" id="PS50206"/>
    </source>
</evidence>
<dbReference type="OrthoDB" id="9781034at2"/>
<organism evidence="4 5">
    <name type="scientific">Lampropedia puyangensis</name>
    <dbReference type="NCBI Taxonomy" id="1330072"/>
    <lineage>
        <taxon>Bacteria</taxon>
        <taxon>Pseudomonadati</taxon>
        <taxon>Pseudomonadota</taxon>
        <taxon>Betaproteobacteria</taxon>
        <taxon>Burkholderiales</taxon>
        <taxon>Comamonadaceae</taxon>
        <taxon>Lampropedia</taxon>
    </lineage>
</organism>
<protein>
    <submittedName>
        <fullName evidence="4">Sulfurtransferase</fullName>
    </submittedName>
</protein>
<dbReference type="EMBL" id="STFG01000012">
    <property type="protein sequence ID" value="THT99897.1"/>
    <property type="molecule type" value="Genomic_DNA"/>
</dbReference>
<evidence type="ECO:0000256" key="2">
    <source>
        <dbReference type="ARBA" id="ARBA00022737"/>
    </source>
</evidence>
<keyword evidence="2" id="KW-0677">Repeat</keyword>
<dbReference type="AlphaFoldDB" id="A0A4S8EY87"/>
<dbReference type="SMART" id="SM00450">
    <property type="entry name" value="RHOD"/>
    <property type="match status" value="2"/>
</dbReference>
<dbReference type="PANTHER" id="PTHR11364:SF27">
    <property type="entry name" value="SULFURTRANSFERASE"/>
    <property type="match status" value="1"/>
</dbReference>
<dbReference type="RefSeq" id="WP_136573858.1">
    <property type="nucleotide sequence ID" value="NZ_STFG01000012.1"/>
</dbReference>
<dbReference type="PANTHER" id="PTHR11364">
    <property type="entry name" value="THIOSULFATE SULFERTANSFERASE"/>
    <property type="match status" value="1"/>
</dbReference>
<feature type="domain" description="Rhodanese" evidence="3">
    <location>
        <begin position="173"/>
        <end position="285"/>
    </location>
</feature>
<comment type="caution">
    <text evidence="4">The sequence shown here is derived from an EMBL/GenBank/DDBJ whole genome shotgun (WGS) entry which is preliminary data.</text>
</comment>
<feature type="domain" description="Rhodanese" evidence="3">
    <location>
        <begin position="23"/>
        <end position="142"/>
    </location>
</feature>
<dbReference type="CDD" id="cd01448">
    <property type="entry name" value="TST_Repeat_1"/>
    <property type="match status" value="1"/>
</dbReference>
<name>A0A4S8EY87_9BURK</name>
<dbReference type="Gene3D" id="3.40.250.10">
    <property type="entry name" value="Rhodanese-like domain"/>
    <property type="match status" value="2"/>
</dbReference>